<proteinExistence type="predicted"/>
<name>A7ITF9_PBCVM</name>
<protein>
    <submittedName>
        <fullName evidence="1">Uncharacterized protein m079R</fullName>
    </submittedName>
</protein>
<sequence>MEISSSQDKAFCCGINHTDPRRRRKLRRPSNREAVSFWRFDMRDDVPGHITARTLWPQRPHPLLSRGAFVSQHRTAHRWSTHRLDSSQLAARVCTNVL</sequence>
<evidence type="ECO:0000313" key="2">
    <source>
        <dbReference type="Proteomes" id="UP000246715"/>
    </source>
</evidence>
<evidence type="ECO:0000313" key="1">
    <source>
        <dbReference type="EMBL" id="ABT13633.1"/>
    </source>
</evidence>
<organism evidence="1 2">
    <name type="scientific">Paramecium bursaria Chlorella virus MT325</name>
    <name type="common">PBCV-MT325</name>
    <dbReference type="NCBI Taxonomy" id="346932"/>
    <lineage>
        <taxon>Viruses</taxon>
        <taxon>Varidnaviria</taxon>
        <taxon>Bamfordvirae</taxon>
        <taxon>Nucleocytoviricota</taxon>
        <taxon>Megaviricetes</taxon>
        <taxon>Algavirales</taxon>
        <taxon>Phycodnaviridae</taxon>
        <taxon>Chlorovirus</taxon>
        <taxon>Chlorovirus conductrix</taxon>
        <taxon>Paramecium bursaria Chlorella virus A1</taxon>
    </lineage>
</organism>
<dbReference type="EMBL" id="DQ491001">
    <property type="protein sequence ID" value="ABT13633.1"/>
    <property type="molecule type" value="Genomic_DNA"/>
</dbReference>
<reference evidence="1 2" key="1">
    <citation type="journal article" date="2007" name="Virology">
        <title>Sequence and annotation of the 314-kb MT325 and the 321-kb FR483 viruses that infect Chlorella Pbi.</title>
        <authorList>
            <person name="Fitzgerald L.A."/>
            <person name="Graves M.V."/>
            <person name="Li X."/>
            <person name="Feldblyum T."/>
            <person name="Hartigan J."/>
            <person name="Van Etten J.L."/>
        </authorList>
    </citation>
    <scope>NUCLEOTIDE SEQUENCE [LARGE SCALE GENOMIC DNA]</scope>
    <source>
        <strain evidence="1 2">MT325</strain>
    </source>
</reference>
<organismHost>
    <name type="scientific">Paramecium bursaria</name>
    <dbReference type="NCBI Taxonomy" id="74790"/>
</organismHost>
<dbReference type="Proteomes" id="UP000246715">
    <property type="component" value="Segment"/>
</dbReference>
<accession>A7ITF9</accession>
<gene>
    <name evidence="1" type="primary">m079R</name>
    <name evidence="1" type="ORF">MT325_m079R</name>
</gene>